<name>A0ABS9VG10_9BACT</name>
<evidence type="ECO:0000313" key="1">
    <source>
        <dbReference type="EMBL" id="MCH7415385.1"/>
    </source>
</evidence>
<protein>
    <submittedName>
        <fullName evidence="1">Uncharacterized protein</fullName>
    </submittedName>
</protein>
<comment type="caution">
    <text evidence="1">The sequence shown here is derived from an EMBL/GenBank/DDBJ whole genome shotgun (WGS) entry which is preliminary data.</text>
</comment>
<dbReference type="RefSeq" id="WP_241414272.1">
    <property type="nucleotide sequence ID" value="NZ_JAKZGO010000021.1"/>
</dbReference>
<gene>
    <name evidence="1" type="ORF">MM213_17935</name>
</gene>
<accession>A0ABS9VG10</accession>
<sequence length="164" mass="19005">MEILKRQFITRGFKKKIHLKRENPAFPEVVRSVGILTNTQEELLESKEVIFNMFGKSVEVSGFYNSKNDIDNGISSQDFSLWGKPNTKVKSFLEKKTDFILVPTLNLSPYLLYLLLHSKSASKIGFYSPQNRSYLDLMLNNEDKNLKENIQDLLDYFIKVKEAC</sequence>
<dbReference type="Proteomes" id="UP001165430">
    <property type="component" value="Unassembled WGS sequence"/>
</dbReference>
<keyword evidence="2" id="KW-1185">Reference proteome</keyword>
<dbReference type="Pfam" id="PF21857">
    <property type="entry name" value="DUF6913"/>
    <property type="match status" value="1"/>
</dbReference>
<dbReference type="InterPro" id="IPR054207">
    <property type="entry name" value="DUF6913"/>
</dbReference>
<evidence type="ECO:0000313" key="2">
    <source>
        <dbReference type="Proteomes" id="UP001165430"/>
    </source>
</evidence>
<proteinExistence type="predicted"/>
<organism evidence="1 2">
    <name type="scientific">Belliella alkalica</name>
    <dbReference type="NCBI Taxonomy" id="1730871"/>
    <lineage>
        <taxon>Bacteria</taxon>
        <taxon>Pseudomonadati</taxon>
        <taxon>Bacteroidota</taxon>
        <taxon>Cytophagia</taxon>
        <taxon>Cytophagales</taxon>
        <taxon>Cyclobacteriaceae</taxon>
        <taxon>Belliella</taxon>
    </lineage>
</organism>
<dbReference type="EMBL" id="JAKZGO010000021">
    <property type="protein sequence ID" value="MCH7415385.1"/>
    <property type="molecule type" value="Genomic_DNA"/>
</dbReference>
<reference evidence="1" key="1">
    <citation type="submission" date="2022-03" db="EMBL/GenBank/DDBJ databases">
        <title>De novo assembled genomes of Belliella spp. (Cyclobacteriaceae) strains.</title>
        <authorList>
            <person name="Szabo A."/>
            <person name="Korponai K."/>
            <person name="Felfoldi T."/>
        </authorList>
    </citation>
    <scope>NUCLEOTIDE SEQUENCE</scope>
    <source>
        <strain evidence="1">DSM 111903</strain>
    </source>
</reference>